<feature type="domain" description="VanZ-like" evidence="2">
    <location>
        <begin position="21"/>
        <end position="136"/>
    </location>
</feature>
<dbReference type="InterPro" id="IPR006976">
    <property type="entry name" value="VanZ-like"/>
</dbReference>
<evidence type="ECO:0000313" key="3">
    <source>
        <dbReference type="EMBL" id="VDH05981.1"/>
    </source>
</evidence>
<proteinExistence type="predicted"/>
<reference evidence="3 4" key="1">
    <citation type="submission" date="2018-11" db="EMBL/GenBank/DDBJ databases">
        <authorList>
            <consortium name="Pathogen Informatics"/>
        </authorList>
    </citation>
    <scope>NUCLEOTIDE SEQUENCE [LARGE SCALE GENOMIC DNA]</scope>
    <source>
        <strain evidence="3 4">NCTC12929</strain>
    </source>
</reference>
<dbReference type="PANTHER" id="PTHR36834:SF2">
    <property type="entry name" value="MEMBRANE PROTEIN"/>
    <property type="match status" value="1"/>
</dbReference>
<keyword evidence="1" id="KW-0472">Membrane</keyword>
<evidence type="ECO:0000259" key="2">
    <source>
        <dbReference type="Pfam" id="PF04892"/>
    </source>
</evidence>
<feature type="transmembrane region" description="Helical" evidence="1">
    <location>
        <begin position="92"/>
        <end position="109"/>
    </location>
</feature>
<dbReference type="Pfam" id="PF04892">
    <property type="entry name" value="VanZ"/>
    <property type="match status" value="1"/>
</dbReference>
<organism evidence="3 4">
    <name type="scientific">Bergeyella zoohelcum</name>
    <dbReference type="NCBI Taxonomy" id="1015"/>
    <lineage>
        <taxon>Bacteria</taxon>
        <taxon>Pseudomonadati</taxon>
        <taxon>Bacteroidota</taxon>
        <taxon>Flavobacteriia</taxon>
        <taxon>Flavobacteriales</taxon>
        <taxon>Weeksellaceae</taxon>
        <taxon>Bergeyella</taxon>
    </lineage>
</organism>
<accession>A0A7Z8YRE0</accession>
<dbReference type="PANTHER" id="PTHR36834">
    <property type="entry name" value="MEMBRANE PROTEIN-RELATED"/>
    <property type="match status" value="1"/>
</dbReference>
<dbReference type="InterPro" id="IPR053150">
    <property type="entry name" value="Teicoplanin_resist-assoc"/>
</dbReference>
<evidence type="ECO:0000313" key="4">
    <source>
        <dbReference type="Proteomes" id="UP000270205"/>
    </source>
</evidence>
<gene>
    <name evidence="3" type="ORF">NCTC12929_02137</name>
</gene>
<feature type="transmembrane region" description="Helical" evidence="1">
    <location>
        <begin position="12"/>
        <end position="30"/>
    </location>
</feature>
<keyword evidence="1" id="KW-0812">Transmembrane</keyword>
<feature type="transmembrane region" description="Helical" evidence="1">
    <location>
        <begin position="67"/>
        <end position="85"/>
    </location>
</feature>
<keyword evidence="1" id="KW-1133">Transmembrane helix</keyword>
<sequence>MGALKIIGVFRRIYIVMLLPYTIMLLYFMFIGFGREQYEHHIVRLVPIASTFNFITISWWKNSLINVLGNIVMFIPYGFLGWIFPTCRNFKSLIFSFLSVLIIVEALQYFTRLGVFDVDDFLLNTLGVRIGFGIWRRLENYSSGFSRQR</sequence>
<name>A0A7Z8YRE0_9FLAO</name>
<evidence type="ECO:0000256" key="1">
    <source>
        <dbReference type="SAM" id="Phobius"/>
    </source>
</evidence>
<protein>
    <submittedName>
        <fullName evidence="3">VanZ like family</fullName>
    </submittedName>
</protein>
<comment type="caution">
    <text evidence="3">The sequence shown here is derived from an EMBL/GenBank/DDBJ whole genome shotgun (WGS) entry which is preliminary data.</text>
</comment>
<dbReference type="AlphaFoldDB" id="A0A7Z8YRE0"/>
<dbReference type="Proteomes" id="UP000270205">
    <property type="component" value="Unassembled WGS sequence"/>
</dbReference>
<dbReference type="EMBL" id="UYIV01000001">
    <property type="protein sequence ID" value="VDH05981.1"/>
    <property type="molecule type" value="Genomic_DNA"/>
</dbReference>